<dbReference type="PANTHER" id="PTHR31286:SF99">
    <property type="entry name" value="DUF4283 DOMAIN-CONTAINING PROTEIN"/>
    <property type="match status" value="1"/>
</dbReference>
<reference evidence="4" key="1">
    <citation type="submission" date="2019-09" db="EMBL/GenBank/DDBJ databases">
        <title>Draft genome information of white flower Hibiscus syriacus.</title>
        <authorList>
            <person name="Kim Y.-M."/>
        </authorList>
    </citation>
    <scope>NUCLEOTIDE SEQUENCE [LARGE SCALE GENOMIC DNA]</scope>
    <source>
        <strain evidence="4">YM2019G1</strain>
    </source>
</reference>
<comment type="caution">
    <text evidence="4">The sequence shown here is derived from an EMBL/GenBank/DDBJ whole genome shotgun (WGS) entry which is preliminary data.</text>
</comment>
<evidence type="ECO:0000259" key="3">
    <source>
        <dbReference type="PROSITE" id="PS50158"/>
    </source>
</evidence>
<dbReference type="Pfam" id="PF14111">
    <property type="entry name" value="DUF4283"/>
    <property type="match status" value="1"/>
</dbReference>
<proteinExistence type="predicted"/>
<feature type="region of interest" description="Disordered" evidence="2">
    <location>
        <begin position="1"/>
        <end position="50"/>
    </location>
</feature>
<dbReference type="GO" id="GO:0008270">
    <property type="term" value="F:zinc ion binding"/>
    <property type="evidence" value="ECO:0007669"/>
    <property type="project" value="UniProtKB-KW"/>
</dbReference>
<dbReference type="InterPro" id="IPR025558">
    <property type="entry name" value="DUF4283"/>
</dbReference>
<dbReference type="Proteomes" id="UP000436088">
    <property type="component" value="Unassembled WGS sequence"/>
</dbReference>
<evidence type="ECO:0000256" key="1">
    <source>
        <dbReference type="PROSITE-ProRule" id="PRU00047"/>
    </source>
</evidence>
<feature type="compositionally biased region" description="Polar residues" evidence="2">
    <location>
        <begin position="33"/>
        <end position="42"/>
    </location>
</feature>
<feature type="domain" description="CCHC-type" evidence="3">
    <location>
        <begin position="328"/>
        <end position="341"/>
    </location>
</feature>
<evidence type="ECO:0000313" key="5">
    <source>
        <dbReference type="Proteomes" id="UP000436088"/>
    </source>
</evidence>
<keyword evidence="1" id="KW-0862">Zinc</keyword>
<gene>
    <name evidence="4" type="ORF">F3Y22_tig00111812pilonHSYRG00278</name>
</gene>
<dbReference type="GO" id="GO:0003676">
    <property type="term" value="F:nucleic acid binding"/>
    <property type="evidence" value="ECO:0007669"/>
    <property type="project" value="InterPro"/>
</dbReference>
<dbReference type="InterPro" id="IPR001878">
    <property type="entry name" value="Znf_CCHC"/>
</dbReference>
<name>A0A6A2YCN6_HIBSY</name>
<dbReference type="PROSITE" id="PS50158">
    <property type="entry name" value="ZF_CCHC"/>
    <property type="match status" value="1"/>
</dbReference>
<dbReference type="EMBL" id="VEPZ02001436">
    <property type="protein sequence ID" value="KAE8673109.1"/>
    <property type="molecule type" value="Genomic_DNA"/>
</dbReference>
<keyword evidence="1" id="KW-0479">Metal-binding</keyword>
<evidence type="ECO:0000256" key="2">
    <source>
        <dbReference type="SAM" id="MobiDB-lite"/>
    </source>
</evidence>
<evidence type="ECO:0000313" key="4">
    <source>
        <dbReference type="EMBL" id="KAE8673109.1"/>
    </source>
</evidence>
<accession>A0A6A2YCN6</accession>
<keyword evidence="5" id="KW-1185">Reference proteome</keyword>
<sequence>MNFPDISSAIPSESVGNPNGMPAIRPPGWPPDGSNNITTSVSLERPGGDITVEDLPVGKKARSHEALPNPVEVEEPVVGSDGLDEIMKDTSVEGNIPQPPKPSFKYMVTRQNGSNNTVSLISDLDVELLDGDVQFGMDGLIPDIPFSEMIYQAIADKLSKSVIVRLLGKSIGYRALLNHNQTLWYPVGEIDLDNEYFLVRFAVEGDYHRVFSGGPWMIYGSYLTVQPFVKEFLNLEDHPKKILVWLSIICLGSLGINMPYRYYTKSLFRAIAGALGAIVRVDYNTTVGWRGRFARLAVVVDLDKPLVPGLMIDGKYQNVEYEGLPTICYACGKYGHTKASCLQPTRRRSGDKNKGERRIKETRDLEMALRRIAEPSSSGSNKMEIGMQNGTFIRKQAVNVEKQQEGNKEVIVADTKEKMVHVQSDLNKNKHNTIRIINEETRDIATGGKQQEGDKEVIVADPKEKRVQVPSVQSMNEHVANRSTNVDRREALRDRNDIFAMFEPRVSGAKADEFIRKSGFDRSFRIEANGFSGGIWVMWKEFVAIYFLLPDGRYRKKVWDQLRALDLNSDTPWLLGGDFNAICGTQERSGGSLRRCLV</sequence>
<dbReference type="InterPro" id="IPR040256">
    <property type="entry name" value="At4g02000-like"/>
</dbReference>
<dbReference type="PANTHER" id="PTHR31286">
    <property type="entry name" value="GLYCINE-RICH CELL WALL STRUCTURAL PROTEIN 1.8-LIKE"/>
    <property type="match status" value="1"/>
</dbReference>
<dbReference type="AlphaFoldDB" id="A0A6A2YCN6"/>
<keyword evidence="1" id="KW-0863">Zinc-finger</keyword>
<protein>
    <recommendedName>
        <fullName evidence="3">CCHC-type domain-containing protein</fullName>
    </recommendedName>
</protein>
<organism evidence="4 5">
    <name type="scientific">Hibiscus syriacus</name>
    <name type="common">Rose of Sharon</name>
    <dbReference type="NCBI Taxonomy" id="106335"/>
    <lineage>
        <taxon>Eukaryota</taxon>
        <taxon>Viridiplantae</taxon>
        <taxon>Streptophyta</taxon>
        <taxon>Embryophyta</taxon>
        <taxon>Tracheophyta</taxon>
        <taxon>Spermatophyta</taxon>
        <taxon>Magnoliopsida</taxon>
        <taxon>eudicotyledons</taxon>
        <taxon>Gunneridae</taxon>
        <taxon>Pentapetalae</taxon>
        <taxon>rosids</taxon>
        <taxon>malvids</taxon>
        <taxon>Malvales</taxon>
        <taxon>Malvaceae</taxon>
        <taxon>Malvoideae</taxon>
        <taxon>Hibiscus</taxon>
    </lineage>
</organism>